<dbReference type="AlphaFoldDB" id="A0A1L6MV52"/>
<keyword evidence="1" id="KW-1133">Transmembrane helix</keyword>
<feature type="transmembrane region" description="Helical" evidence="1">
    <location>
        <begin position="26"/>
        <end position="47"/>
    </location>
</feature>
<evidence type="ECO:0000313" key="3">
    <source>
        <dbReference type="Proteomes" id="UP000185544"/>
    </source>
</evidence>
<keyword evidence="1" id="KW-0812">Transmembrane</keyword>
<organism evidence="2 3">
    <name type="scientific">Pajaroellobacter abortibovis</name>
    <dbReference type="NCBI Taxonomy" id="1882918"/>
    <lineage>
        <taxon>Bacteria</taxon>
        <taxon>Pseudomonadati</taxon>
        <taxon>Myxococcota</taxon>
        <taxon>Polyangia</taxon>
        <taxon>Polyangiales</taxon>
        <taxon>Polyangiaceae</taxon>
    </lineage>
</organism>
<proteinExistence type="predicted"/>
<reference evidence="2 3" key="1">
    <citation type="submission" date="2016-08" db="EMBL/GenBank/DDBJ databases">
        <title>Identification and validation of antigenic proteins from Pajaroellobacter abortibovis using de-novo genome sequence assembly and reverse vaccinology.</title>
        <authorList>
            <person name="Welly B.T."/>
            <person name="Miller M.R."/>
            <person name="Stott J.L."/>
            <person name="Blanchard M.T."/>
            <person name="Islas-Trejo A.D."/>
            <person name="O'Rourke S.M."/>
            <person name="Young A.E."/>
            <person name="Medrano J.F."/>
            <person name="Van Eenennaam A.L."/>
        </authorList>
    </citation>
    <scope>NUCLEOTIDE SEQUENCE [LARGE SCALE GENOMIC DNA]</scope>
    <source>
        <strain evidence="2 3">BTF92-0548A/99-0131</strain>
    </source>
</reference>
<keyword evidence="1" id="KW-0472">Membrane</keyword>
<protein>
    <submittedName>
        <fullName evidence="2">Uncharacterized protein</fullName>
    </submittedName>
</protein>
<accession>A0A1L6MV52</accession>
<dbReference type="Proteomes" id="UP000185544">
    <property type="component" value="Chromosome"/>
</dbReference>
<keyword evidence="3" id="KW-1185">Reference proteome</keyword>
<gene>
    <name evidence="2" type="ORF">BCY86_00860</name>
</gene>
<dbReference type="EMBL" id="CP016908">
    <property type="protein sequence ID" value="APR99389.1"/>
    <property type="molecule type" value="Genomic_DNA"/>
</dbReference>
<name>A0A1L6MV52_9BACT</name>
<evidence type="ECO:0000313" key="2">
    <source>
        <dbReference type="EMBL" id="APR99389.1"/>
    </source>
</evidence>
<dbReference type="STRING" id="1882918.BCY86_00860"/>
<dbReference type="KEGG" id="pabo:BCY86_00860"/>
<evidence type="ECO:0000256" key="1">
    <source>
        <dbReference type="SAM" id="Phobius"/>
    </source>
</evidence>
<sequence length="90" mass="9947">MAHSVLPMKSFLFFRQVLYDQADGSAALFILLTVAVTVLGAIVEFTYRTRLLPAPRSAMCEGGECPNGESCLLESLVDLHARRVLHEHSQ</sequence>